<comment type="similarity">
    <text evidence="8">Belongs to the class-II pyridoxal-phosphate-dependent aminotransferase family. Histidinol-phosphate aminotransferase subfamily.</text>
</comment>
<evidence type="ECO:0000256" key="5">
    <source>
        <dbReference type="ARBA" id="ARBA00022679"/>
    </source>
</evidence>
<feature type="domain" description="Aminotransferase class I/classII large" evidence="9">
    <location>
        <begin position="25"/>
        <end position="347"/>
    </location>
</feature>
<dbReference type="GO" id="GO:0000105">
    <property type="term" value="P:L-histidine biosynthetic process"/>
    <property type="evidence" value="ECO:0007669"/>
    <property type="project" value="UniProtKB-UniRule"/>
</dbReference>
<dbReference type="Gene3D" id="3.40.640.10">
    <property type="entry name" value="Type I PLP-dependent aspartate aminotransferase-like (Major domain)"/>
    <property type="match status" value="1"/>
</dbReference>
<dbReference type="SUPFAM" id="SSF53383">
    <property type="entry name" value="PLP-dependent transferases"/>
    <property type="match status" value="1"/>
</dbReference>
<protein>
    <recommendedName>
        <fullName evidence="8">Histidinol-phosphate aminotransferase</fullName>
        <ecNumber evidence="8">2.6.1.9</ecNumber>
    </recommendedName>
    <alternativeName>
        <fullName evidence="8">Imidazole acetol-phosphate transaminase</fullName>
    </alternativeName>
</protein>
<evidence type="ECO:0000256" key="2">
    <source>
        <dbReference type="ARBA" id="ARBA00005011"/>
    </source>
</evidence>
<dbReference type="InterPro" id="IPR005861">
    <property type="entry name" value="HisP_aminotrans"/>
</dbReference>
<evidence type="ECO:0000256" key="3">
    <source>
        <dbReference type="ARBA" id="ARBA00011738"/>
    </source>
</evidence>
<dbReference type="NCBIfam" id="TIGR01141">
    <property type="entry name" value="hisC"/>
    <property type="match status" value="1"/>
</dbReference>
<dbReference type="GO" id="GO:0004400">
    <property type="term" value="F:histidinol-phosphate transaminase activity"/>
    <property type="evidence" value="ECO:0007669"/>
    <property type="project" value="UniProtKB-UniRule"/>
</dbReference>
<dbReference type="InterPro" id="IPR015421">
    <property type="entry name" value="PyrdxlP-dep_Trfase_major"/>
</dbReference>
<dbReference type="EC" id="2.6.1.9" evidence="8"/>
<accession>A0A6I6ESD8</accession>
<evidence type="ECO:0000256" key="1">
    <source>
        <dbReference type="ARBA" id="ARBA00001933"/>
    </source>
</evidence>
<dbReference type="Pfam" id="PF00155">
    <property type="entry name" value="Aminotran_1_2"/>
    <property type="match status" value="1"/>
</dbReference>
<organism evidence="10 11">
    <name type="scientific">Clostridium bovifaecis</name>
    <dbReference type="NCBI Taxonomy" id="2184719"/>
    <lineage>
        <taxon>Bacteria</taxon>
        <taxon>Bacillati</taxon>
        <taxon>Bacillota</taxon>
        <taxon>Clostridia</taxon>
        <taxon>Eubacteriales</taxon>
        <taxon>Clostridiaceae</taxon>
        <taxon>Clostridium</taxon>
    </lineage>
</organism>
<keyword evidence="6 8" id="KW-0663">Pyridoxal phosphate</keyword>
<dbReference type="UniPathway" id="UPA00031">
    <property type="reaction ID" value="UER00012"/>
</dbReference>
<dbReference type="PANTHER" id="PTHR43643:SF3">
    <property type="entry name" value="HISTIDINOL-PHOSPHATE AMINOTRANSFERASE"/>
    <property type="match status" value="1"/>
</dbReference>
<keyword evidence="8" id="KW-0368">Histidine biosynthesis</keyword>
<dbReference type="PROSITE" id="PS00599">
    <property type="entry name" value="AA_TRANSFER_CLASS_2"/>
    <property type="match status" value="1"/>
</dbReference>
<evidence type="ECO:0000256" key="6">
    <source>
        <dbReference type="ARBA" id="ARBA00022898"/>
    </source>
</evidence>
<keyword evidence="5 8" id="KW-0808">Transferase</keyword>
<feature type="modified residue" description="N6-(pyridoxal phosphate)lysine" evidence="8">
    <location>
        <position position="210"/>
    </location>
</feature>
<comment type="pathway">
    <text evidence="2 8">Amino-acid biosynthesis; L-histidine biosynthesis; L-histidine from 5-phospho-alpha-D-ribose 1-diphosphate: step 7/9.</text>
</comment>
<evidence type="ECO:0000259" key="9">
    <source>
        <dbReference type="Pfam" id="PF00155"/>
    </source>
</evidence>
<dbReference type="InterPro" id="IPR015424">
    <property type="entry name" value="PyrdxlP-dep_Trfase"/>
</dbReference>
<sequence length="357" mass="40786">MSKYWSQITKSIEPYVCGEQPKDRKYIKINTNENPYPPAPRVLEIIKESANGDLRLYPDPNCGELREVIANYYDLNKNQVFIGNGSDEVLAFSFLAFFNSNDYIIFPEISYSFYPVYAKLYNIDYKLARLDKEFSIEVNDLMSKDGGVVIPNPNAPTGRYMDVDSIKKILDYNLEKVVIIDEAYIDFGGTSVVNLIKNYPNLLVIQTLSKSRSLAGMRVGFALGQEHLIDGLNRIKNSFNSYTIDRIAAAAGAEAIKDEEYFKECVSRVISTREKVAMQLESLGFNVIPSKANFIFVTHPSYTANVLFTKLKGKNVLVRYFNKDRIDNYLRISIGSEEEMDFFIDRIKEVLDEIKNN</sequence>
<dbReference type="HAMAP" id="MF_01023">
    <property type="entry name" value="HisC_aminotrans_2"/>
    <property type="match status" value="1"/>
</dbReference>
<keyword evidence="8" id="KW-0028">Amino-acid biosynthesis</keyword>
<dbReference type="InterPro" id="IPR015422">
    <property type="entry name" value="PyrdxlP-dep_Trfase_small"/>
</dbReference>
<dbReference type="Proteomes" id="UP000422764">
    <property type="component" value="Chromosome"/>
</dbReference>
<dbReference type="InterPro" id="IPR001917">
    <property type="entry name" value="Aminotrans_II_pyridoxalP_BS"/>
</dbReference>
<proteinExistence type="inferred from homology"/>
<comment type="cofactor">
    <cofactor evidence="1 8">
        <name>pyridoxal 5'-phosphate</name>
        <dbReference type="ChEBI" id="CHEBI:597326"/>
    </cofactor>
</comment>
<evidence type="ECO:0000256" key="4">
    <source>
        <dbReference type="ARBA" id="ARBA00022576"/>
    </source>
</evidence>
<gene>
    <name evidence="8" type="primary">hisC</name>
    <name evidence="10" type="ORF">GOM49_16785</name>
</gene>
<dbReference type="CDD" id="cd00609">
    <property type="entry name" value="AAT_like"/>
    <property type="match status" value="1"/>
</dbReference>
<name>A0A6I6ESD8_9CLOT</name>
<comment type="subunit">
    <text evidence="3 8">Homodimer.</text>
</comment>
<evidence type="ECO:0000313" key="10">
    <source>
        <dbReference type="EMBL" id="QGU96539.1"/>
    </source>
</evidence>
<dbReference type="InterPro" id="IPR004839">
    <property type="entry name" value="Aminotransferase_I/II_large"/>
</dbReference>
<dbReference type="GO" id="GO:0030170">
    <property type="term" value="F:pyridoxal phosphate binding"/>
    <property type="evidence" value="ECO:0007669"/>
    <property type="project" value="InterPro"/>
</dbReference>
<dbReference type="PANTHER" id="PTHR43643">
    <property type="entry name" value="HISTIDINOL-PHOSPHATE AMINOTRANSFERASE 2"/>
    <property type="match status" value="1"/>
</dbReference>
<dbReference type="InterPro" id="IPR050106">
    <property type="entry name" value="HistidinolP_aminotransfase"/>
</dbReference>
<reference evidence="10 11" key="1">
    <citation type="submission" date="2019-12" db="EMBL/GenBank/DDBJ databases">
        <title>Genome sequenceing of Clostridium bovifaecis.</title>
        <authorList>
            <person name="Yao Y."/>
        </authorList>
    </citation>
    <scope>NUCLEOTIDE SEQUENCE [LARGE SCALE GENOMIC DNA]</scope>
    <source>
        <strain evidence="10 11">BXX</strain>
    </source>
</reference>
<evidence type="ECO:0000256" key="8">
    <source>
        <dbReference type="HAMAP-Rule" id="MF_01023"/>
    </source>
</evidence>
<keyword evidence="11" id="KW-1185">Reference proteome</keyword>
<dbReference type="AlphaFoldDB" id="A0A6I6ESD8"/>
<keyword evidence="4 8" id="KW-0032">Aminotransferase</keyword>
<evidence type="ECO:0000313" key="11">
    <source>
        <dbReference type="Proteomes" id="UP000422764"/>
    </source>
</evidence>
<dbReference type="Gene3D" id="3.90.1150.10">
    <property type="entry name" value="Aspartate Aminotransferase, domain 1"/>
    <property type="match status" value="1"/>
</dbReference>
<dbReference type="EMBL" id="CP046522">
    <property type="protein sequence ID" value="QGU96539.1"/>
    <property type="molecule type" value="Genomic_DNA"/>
</dbReference>
<evidence type="ECO:0000256" key="7">
    <source>
        <dbReference type="ARBA" id="ARBA00047481"/>
    </source>
</evidence>
<comment type="catalytic activity">
    <reaction evidence="7 8">
        <text>L-histidinol phosphate + 2-oxoglutarate = 3-(imidazol-4-yl)-2-oxopropyl phosphate + L-glutamate</text>
        <dbReference type="Rhea" id="RHEA:23744"/>
        <dbReference type="ChEBI" id="CHEBI:16810"/>
        <dbReference type="ChEBI" id="CHEBI:29985"/>
        <dbReference type="ChEBI" id="CHEBI:57766"/>
        <dbReference type="ChEBI" id="CHEBI:57980"/>
        <dbReference type="EC" id="2.6.1.9"/>
    </reaction>
</comment>